<dbReference type="Pfam" id="PF08238">
    <property type="entry name" value="Sel1"/>
    <property type="match status" value="3"/>
</dbReference>
<organism evidence="3 4">
    <name type="scientific">Lasius niger</name>
    <name type="common">Black garden ant</name>
    <dbReference type="NCBI Taxonomy" id="67767"/>
    <lineage>
        <taxon>Eukaryota</taxon>
        <taxon>Metazoa</taxon>
        <taxon>Ecdysozoa</taxon>
        <taxon>Arthropoda</taxon>
        <taxon>Hexapoda</taxon>
        <taxon>Insecta</taxon>
        <taxon>Pterygota</taxon>
        <taxon>Neoptera</taxon>
        <taxon>Endopterygota</taxon>
        <taxon>Hymenoptera</taxon>
        <taxon>Apocrita</taxon>
        <taxon>Aculeata</taxon>
        <taxon>Formicoidea</taxon>
        <taxon>Formicidae</taxon>
        <taxon>Formicinae</taxon>
        <taxon>Lasius</taxon>
        <taxon>Lasius</taxon>
    </lineage>
</organism>
<dbReference type="InterPro" id="IPR006597">
    <property type="entry name" value="Sel1-like"/>
</dbReference>
<accession>A0A0J7KNT7</accession>
<dbReference type="PROSITE" id="PS50011">
    <property type="entry name" value="PROTEIN_KINASE_DOM"/>
    <property type="match status" value="1"/>
</dbReference>
<dbReference type="Gene3D" id="1.25.40.10">
    <property type="entry name" value="Tetratricopeptide repeat domain"/>
    <property type="match status" value="1"/>
</dbReference>
<dbReference type="PANTHER" id="PTHR11102">
    <property type="entry name" value="SEL-1-LIKE PROTEIN"/>
    <property type="match status" value="1"/>
</dbReference>
<keyword evidence="3" id="KW-0808">Transferase</keyword>
<gene>
    <name evidence="3" type="ORF">RF55_8172</name>
</gene>
<comment type="similarity">
    <text evidence="1">Belongs to the sel-1 family.</text>
</comment>
<dbReference type="SUPFAM" id="SSF56112">
    <property type="entry name" value="Protein kinase-like (PK-like)"/>
    <property type="match status" value="1"/>
</dbReference>
<evidence type="ECO:0000256" key="1">
    <source>
        <dbReference type="ARBA" id="ARBA00038101"/>
    </source>
</evidence>
<dbReference type="PaxDb" id="67767-A0A0J7KNT7"/>
<evidence type="ECO:0000259" key="2">
    <source>
        <dbReference type="PROSITE" id="PS50011"/>
    </source>
</evidence>
<dbReference type="OrthoDB" id="2384430at2759"/>
<evidence type="ECO:0000313" key="4">
    <source>
        <dbReference type="Proteomes" id="UP000036403"/>
    </source>
</evidence>
<comment type="caution">
    <text evidence="3">The sequence shown here is derived from an EMBL/GenBank/DDBJ whole genome shotgun (WGS) entry which is preliminary data.</text>
</comment>
<dbReference type="SUPFAM" id="SSF81901">
    <property type="entry name" value="HCP-like"/>
    <property type="match status" value="1"/>
</dbReference>
<proteinExistence type="inferred from homology"/>
<dbReference type="EMBL" id="LBMM01005012">
    <property type="protein sequence ID" value="KMQ91904.1"/>
    <property type="molecule type" value="Genomic_DNA"/>
</dbReference>
<dbReference type="GO" id="GO:0004672">
    <property type="term" value="F:protein kinase activity"/>
    <property type="evidence" value="ECO:0007669"/>
    <property type="project" value="InterPro"/>
</dbReference>
<dbReference type="STRING" id="67767.A0A0J7KNT7"/>
<keyword evidence="3" id="KW-0418">Kinase</keyword>
<feature type="domain" description="Protein kinase" evidence="2">
    <location>
        <begin position="1"/>
        <end position="243"/>
    </location>
</feature>
<dbReference type="Proteomes" id="UP000036403">
    <property type="component" value="Unassembled WGS sequence"/>
</dbReference>
<dbReference type="Pfam" id="PF00069">
    <property type="entry name" value="Pkinase"/>
    <property type="match status" value="1"/>
</dbReference>
<dbReference type="GO" id="GO:0005524">
    <property type="term" value="F:ATP binding"/>
    <property type="evidence" value="ECO:0007669"/>
    <property type="project" value="InterPro"/>
</dbReference>
<dbReference type="Gene3D" id="1.10.510.10">
    <property type="entry name" value="Transferase(Phosphotransferase) domain 1"/>
    <property type="match status" value="1"/>
</dbReference>
<dbReference type="InterPro" id="IPR011990">
    <property type="entry name" value="TPR-like_helical_dom_sf"/>
</dbReference>
<name>A0A0J7KNT7_LASNI</name>
<protein>
    <submittedName>
        <fullName evidence="3">Protein kinase domain-containing protein</fullName>
    </submittedName>
</protein>
<dbReference type="InterPro" id="IPR050767">
    <property type="entry name" value="Sel1_AlgK"/>
</dbReference>
<dbReference type="InterPro" id="IPR011009">
    <property type="entry name" value="Kinase-like_dom_sf"/>
</dbReference>
<dbReference type="SMART" id="SM00671">
    <property type="entry name" value="SEL1"/>
    <property type="match status" value="3"/>
</dbReference>
<sequence>MVAFPQAIVTDKRGRFCGFSMKKVIGYSPVHELYSPKSRRLKFPNKDYRFLVHTTQNIVRAIASVHKAGCIIGDINHSGILISREGLAILIDTDSFQIHDGRKTYHCQVGVEEYTAPELQGQSLTKLLRTENHDCFALAVLIFYLLGMGRHPFAGTDPNDPNKELGHQIRDYQFSYSLAGPVSNIPPKASLLLKDFPLEVRKAFEEAFGRRKSGFFGTKGHSAPQRPSAFEWVECLGKMQKSLKACPVNPQHFYPASSKSCPWCRIRQQSGVDYFGINPQKQTKQNSLLSLKKAAHSQNPQAECALGLRYLEGRGVLKDYQQAFQWLQQADKHGSLEATFNLGVIFYQGNGIGQNFDMARKYFLKAALSGDPDANYNLGVMYCNGDGVSQDLKQSQKYLKKAAMKGHLEAKQILNSLL</sequence>
<reference evidence="3 4" key="1">
    <citation type="submission" date="2015-04" db="EMBL/GenBank/DDBJ databases">
        <title>Lasius niger genome sequencing.</title>
        <authorList>
            <person name="Konorov E.A."/>
            <person name="Nikitin M.A."/>
            <person name="Kirill M.V."/>
            <person name="Chang P."/>
        </authorList>
    </citation>
    <scope>NUCLEOTIDE SEQUENCE [LARGE SCALE GENOMIC DNA]</scope>
    <source>
        <tissue evidence="3">Whole</tissue>
    </source>
</reference>
<dbReference type="AlphaFoldDB" id="A0A0J7KNT7"/>
<keyword evidence="4" id="KW-1185">Reference proteome</keyword>
<dbReference type="PANTHER" id="PTHR11102:SF160">
    <property type="entry name" value="ERAD-ASSOCIATED E3 UBIQUITIN-PROTEIN LIGASE COMPONENT HRD3"/>
    <property type="match status" value="1"/>
</dbReference>
<dbReference type="InterPro" id="IPR000719">
    <property type="entry name" value="Prot_kinase_dom"/>
</dbReference>
<evidence type="ECO:0000313" key="3">
    <source>
        <dbReference type="EMBL" id="KMQ91904.1"/>
    </source>
</evidence>